<dbReference type="InterPro" id="IPR036291">
    <property type="entry name" value="NAD(P)-bd_dom_sf"/>
</dbReference>
<keyword evidence="2" id="KW-1185">Reference proteome</keyword>
<reference evidence="1 2" key="1">
    <citation type="submission" date="2023-05" db="EMBL/GenBank/DDBJ databases">
        <title>Sedimentitalea sp. nov. JM2-8.</title>
        <authorList>
            <person name="Huang J."/>
        </authorList>
    </citation>
    <scope>NUCLEOTIDE SEQUENCE [LARGE SCALE GENOMIC DNA]</scope>
    <source>
        <strain evidence="1 2">JM2-8</strain>
    </source>
</reference>
<organism evidence="1 2">
    <name type="scientific">Sedimentitalea xiamensis</name>
    <dbReference type="NCBI Taxonomy" id="3050037"/>
    <lineage>
        <taxon>Bacteria</taxon>
        <taxon>Pseudomonadati</taxon>
        <taxon>Pseudomonadota</taxon>
        <taxon>Alphaproteobacteria</taxon>
        <taxon>Rhodobacterales</taxon>
        <taxon>Paracoccaceae</taxon>
        <taxon>Sedimentitalea</taxon>
    </lineage>
</organism>
<dbReference type="EMBL" id="JASNJE010000020">
    <property type="protein sequence ID" value="MDK3074491.1"/>
    <property type="molecule type" value="Genomic_DNA"/>
</dbReference>
<accession>A0ABT7FH74</accession>
<gene>
    <name evidence="1" type="ORF">QO034_15435</name>
</gene>
<evidence type="ECO:0008006" key="3">
    <source>
        <dbReference type="Google" id="ProtNLM"/>
    </source>
</evidence>
<evidence type="ECO:0000313" key="2">
    <source>
        <dbReference type="Proteomes" id="UP001227126"/>
    </source>
</evidence>
<dbReference type="SUPFAM" id="SSF51735">
    <property type="entry name" value="NAD(P)-binding Rossmann-fold domains"/>
    <property type="match status" value="1"/>
</dbReference>
<dbReference type="Proteomes" id="UP001227126">
    <property type="component" value="Unassembled WGS sequence"/>
</dbReference>
<dbReference type="RefSeq" id="WP_284486421.1">
    <property type="nucleotide sequence ID" value="NZ_JASNJE010000020.1"/>
</dbReference>
<proteinExistence type="predicted"/>
<name>A0ABT7FH74_9RHOB</name>
<protein>
    <recommendedName>
        <fullName evidence="3">3-oxoacyl-[acyl-carrier protein] reductase</fullName>
    </recommendedName>
</protein>
<comment type="caution">
    <text evidence="1">The sequence shown here is derived from an EMBL/GenBank/DDBJ whole genome shotgun (WGS) entry which is preliminary data.</text>
</comment>
<evidence type="ECO:0000313" key="1">
    <source>
        <dbReference type="EMBL" id="MDK3074491.1"/>
    </source>
</evidence>
<dbReference type="Gene3D" id="3.40.50.720">
    <property type="entry name" value="NAD(P)-binding Rossmann-like Domain"/>
    <property type="match status" value="1"/>
</dbReference>
<sequence>MVNNAGICPVADFLDVTEEQSDRTLAVNLKGGLNYTAPVKE</sequence>